<evidence type="ECO:0000256" key="2">
    <source>
        <dbReference type="SAM" id="Phobius"/>
    </source>
</evidence>
<sequence length="1189" mass="134184">MVYNVKHTSKAIGTLQKIVEGFEDYAGEFAKVNFATKVEKWIKTIVEKEPVKGWMQTYFKQEYKTSDFNKFYSDRTADFAGIFRQKLDEDIKVAQAKINEDGIDTFLKQFEAKLVSKKLDELVSGIVEEIEKAPKLKLSDPPSPSPSSLLNAVVITLASLSATARQVYEEFHSFTTNSQITNVTKAMTKIGEIENEFGDGLNNKGKFGGLIDAALANVAAPIEKLTTLLDQNDKEGSIKYKLGDKVNGLQKTITELDDIRNEKSTKNNEDGKIEKQRNEAARLMDELKAEIKGRIQEVQAKVEDADKALKEAINTLVTDVNKAFQNLTNDVQLFYAHSHKADLQALRELLQERKNAIDSIIDTDKKTGLKGFLSILLDKHNGGRKLHDLKGHKNVESLSQIKRLSLRYFPICFANPAYPVLDAFPKSLERFVEQLEKGYVNRYEGHEDKIDFEKLVEGEKLSEQGTNLSKICVTLMEGLQKYITDLKRECNSGGKWSNNTINSASELGQWFQRRGFRVSKSDKEEGELRNNEKFKGKNILPLLCGGKVNKYVFVVNHLNDEEYSPLTKLRDLFRTYYRVCQHIHIPSPKAPSNIYQMLEWLSGLRYNPMYETLQGHFTKIFTALQKQYNLPSAELPAALHPRMSDTIQSPLKPSHLIDALGRSCAYAQDSLIAILGHGHEGGRYAVEFNTNTDNLDYPSSPAKCFDLLLEISSRVYNQMRFLYSQCQNGPSRGGWADCWYGRGVAGSSWNCNTLQCPDQPYNQIGEQKHNQKCDQNCDQSVKCGLKSPLQSFLEDGLQGFLPHTLTKLGCGAECSVGKHRGLPCKTPMGFGDISVAASHMKNGTHLKNALHSFCGQEKSHLTKFCGIVNCLMQRPPQTLGDMFAFYYGYLENWEGGDKGKDTLSKKHKHDAFEKAVSEAYFGQPYSIDLSPLFGSSKHSHTSTTHTKGDMLSIVNCAYSLEDTCGVFISSLSFYIYNIYSESFRSFYLSCVVYITEAFYNMLCQLRDECCTNCTSPASKCNGNVCANECKLTVPEPNYKDHNHHKDCKSIAQCPLTLPTLTKYGFMFSSPHKLSGEDKRVEQHKRTCKDFCSALKNILNDKETDEYVLAKFVFKTIPEFLFKIREPFIWTLVALWSLSLLYLLHIAVVRLDVLRIRSHLKSPSSHRIAAQSLLAAARVKALANVKYFSP</sequence>
<dbReference type="GeneID" id="39873730"/>
<evidence type="ECO:0000313" key="3">
    <source>
        <dbReference type="EMBL" id="GBE59960.1"/>
    </source>
</evidence>
<feature type="transmembrane region" description="Helical" evidence="2">
    <location>
        <begin position="1127"/>
        <end position="1150"/>
    </location>
</feature>
<keyword evidence="2" id="KW-0812">Transmembrane</keyword>
<dbReference type="Proteomes" id="UP000236319">
    <property type="component" value="Unassembled WGS sequence"/>
</dbReference>
<dbReference type="AlphaFoldDB" id="A0A2H6KAE6"/>
<comment type="caution">
    <text evidence="3">The sequence shown here is derived from an EMBL/GenBank/DDBJ whole genome shotgun (WGS) entry which is preliminary data.</text>
</comment>
<keyword evidence="4" id="KW-1185">Reference proteome</keyword>
<keyword evidence="1" id="KW-0175">Coiled coil</keyword>
<evidence type="ECO:0000313" key="4">
    <source>
        <dbReference type="Proteomes" id="UP000236319"/>
    </source>
</evidence>
<feature type="coiled-coil region" evidence="1">
    <location>
        <begin position="249"/>
        <end position="315"/>
    </location>
</feature>
<protein>
    <recommendedName>
        <fullName evidence="5">C3H1-type domain-containing protein</fullName>
    </recommendedName>
</protein>
<dbReference type="EMBL" id="BDSA01000002">
    <property type="protein sequence ID" value="GBE59960.1"/>
    <property type="molecule type" value="Genomic_DNA"/>
</dbReference>
<gene>
    <name evidence="3" type="ORF">BOVATA_014530</name>
</gene>
<evidence type="ECO:0000256" key="1">
    <source>
        <dbReference type="SAM" id="Coils"/>
    </source>
</evidence>
<dbReference type="VEuPathDB" id="PiroplasmaDB:BOVATA_014530"/>
<reference evidence="3 4" key="1">
    <citation type="journal article" date="2017" name="BMC Genomics">
        <title>Whole-genome assembly of Babesia ovata and comparative genomics between closely related pathogens.</title>
        <authorList>
            <person name="Yamagishi J."/>
            <person name="Asada M."/>
            <person name="Hakimi H."/>
            <person name="Tanaka T.Q."/>
            <person name="Sugimoto C."/>
            <person name="Kawazu S."/>
        </authorList>
    </citation>
    <scope>NUCLEOTIDE SEQUENCE [LARGE SCALE GENOMIC DNA]</scope>
    <source>
        <strain evidence="3 4">Miyake</strain>
    </source>
</reference>
<keyword evidence="2" id="KW-1133">Transmembrane helix</keyword>
<keyword evidence="2" id="KW-0472">Membrane</keyword>
<evidence type="ECO:0008006" key="5">
    <source>
        <dbReference type="Google" id="ProtNLM"/>
    </source>
</evidence>
<organism evidence="3 4">
    <name type="scientific">Babesia ovata</name>
    <dbReference type="NCBI Taxonomy" id="189622"/>
    <lineage>
        <taxon>Eukaryota</taxon>
        <taxon>Sar</taxon>
        <taxon>Alveolata</taxon>
        <taxon>Apicomplexa</taxon>
        <taxon>Aconoidasida</taxon>
        <taxon>Piroplasmida</taxon>
        <taxon>Babesiidae</taxon>
        <taxon>Babesia</taxon>
    </lineage>
</organism>
<accession>A0A2H6KAE6</accession>
<dbReference type="RefSeq" id="XP_028866203.1">
    <property type="nucleotide sequence ID" value="XM_029010370.1"/>
</dbReference>
<name>A0A2H6KAE6_9APIC</name>
<proteinExistence type="predicted"/>